<dbReference type="OrthoDB" id="5970at2759"/>
<keyword evidence="1" id="KW-0677">Repeat</keyword>
<evidence type="ECO:0000259" key="5">
    <source>
        <dbReference type="PROSITE" id="PS50102"/>
    </source>
</evidence>
<feature type="domain" description="RRM" evidence="5">
    <location>
        <begin position="30"/>
        <end position="119"/>
    </location>
</feature>
<proteinExistence type="predicted"/>
<dbReference type="InterPro" id="IPR035979">
    <property type="entry name" value="RBD_domain_sf"/>
</dbReference>
<dbReference type="SMART" id="SM00360">
    <property type="entry name" value="RRM"/>
    <property type="match status" value="2"/>
</dbReference>
<dbReference type="InParanoid" id="A0A1Z5KQA5"/>
<feature type="domain" description="RRM" evidence="5">
    <location>
        <begin position="138"/>
        <end position="209"/>
    </location>
</feature>
<dbReference type="CDD" id="cd12233">
    <property type="entry name" value="RRM_Srp1p_AtRSp31_like"/>
    <property type="match status" value="1"/>
</dbReference>
<feature type="compositionally biased region" description="Basic and acidic residues" evidence="4">
    <location>
        <begin position="308"/>
        <end position="331"/>
    </location>
</feature>
<feature type="region of interest" description="Disordered" evidence="4">
    <location>
        <begin position="1"/>
        <end position="28"/>
    </location>
</feature>
<sequence length="331" mass="38964">MDSEEDQLSAQEQGKPEDDSGEVQGSLGMRPVFLGNLVPNFSTDDLKDIFEKPVQPKPDKSYEPIPVDRVDQKRGYCFIFLKDATSPADKARVEDFISDLNGMDIPNVSKALRVEFARGDGRVKRKEDERRKNIEPSDTLFVVNFHEETTRQEDLEFLFQPFGELLRIDMKRNYAFVQFKTIEQATKAKETTNGGKLDQAVLTVEYVARQRDSNNNNNRRRRDRGDDRRHGRNDRMDTRRRLDPGPPRHYRRDSPPPYRGGRRSRSRSRSPPYRHGYRSRSPPRGRYEDRYDDFRDRRGPSPPPYRGRSPDRDRGRDFYRDDRERDRGYRG</sequence>
<dbReference type="Proteomes" id="UP000198406">
    <property type="component" value="Unassembled WGS sequence"/>
</dbReference>
<dbReference type="EMBL" id="BDSP01000274">
    <property type="protein sequence ID" value="GAX28493.1"/>
    <property type="molecule type" value="Genomic_DNA"/>
</dbReference>
<organism evidence="6 7">
    <name type="scientific">Fistulifera solaris</name>
    <name type="common">Oleaginous diatom</name>
    <dbReference type="NCBI Taxonomy" id="1519565"/>
    <lineage>
        <taxon>Eukaryota</taxon>
        <taxon>Sar</taxon>
        <taxon>Stramenopiles</taxon>
        <taxon>Ochrophyta</taxon>
        <taxon>Bacillariophyta</taxon>
        <taxon>Bacillariophyceae</taxon>
        <taxon>Bacillariophycidae</taxon>
        <taxon>Naviculales</taxon>
        <taxon>Naviculaceae</taxon>
        <taxon>Fistulifera</taxon>
    </lineage>
</organism>
<keyword evidence="7" id="KW-1185">Reference proteome</keyword>
<protein>
    <submittedName>
        <fullName evidence="6">Splicing factor, arginine/serine-rich 4/5/6</fullName>
    </submittedName>
</protein>
<feature type="compositionally biased region" description="Basic and acidic residues" evidence="4">
    <location>
        <begin position="223"/>
        <end position="243"/>
    </location>
</feature>
<gene>
    <name evidence="6" type="ORF">FisN_38Hh013</name>
</gene>
<dbReference type="Gene3D" id="3.30.70.330">
    <property type="match status" value="2"/>
</dbReference>
<evidence type="ECO:0000313" key="6">
    <source>
        <dbReference type="EMBL" id="GAX28493.1"/>
    </source>
</evidence>
<dbReference type="FunFam" id="3.30.70.330:FF:001559">
    <property type="entry name" value="RNA-binding region RNP-1 domain-containing protein"/>
    <property type="match status" value="1"/>
</dbReference>
<dbReference type="InterPro" id="IPR012677">
    <property type="entry name" value="Nucleotide-bd_a/b_plait_sf"/>
</dbReference>
<evidence type="ECO:0000256" key="1">
    <source>
        <dbReference type="ARBA" id="ARBA00022737"/>
    </source>
</evidence>
<evidence type="ECO:0000256" key="3">
    <source>
        <dbReference type="PROSITE-ProRule" id="PRU00176"/>
    </source>
</evidence>
<feature type="region of interest" description="Disordered" evidence="4">
    <location>
        <begin position="207"/>
        <end position="331"/>
    </location>
</feature>
<dbReference type="CDD" id="cd00590">
    <property type="entry name" value="RRM_SF"/>
    <property type="match status" value="1"/>
</dbReference>
<dbReference type="PROSITE" id="PS50102">
    <property type="entry name" value="RRM"/>
    <property type="match status" value="2"/>
</dbReference>
<keyword evidence="2 3" id="KW-0694">RNA-binding</keyword>
<reference evidence="6 7" key="1">
    <citation type="journal article" date="2015" name="Plant Cell">
        <title>Oil accumulation by the oleaginous diatom Fistulifera solaris as revealed by the genome and transcriptome.</title>
        <authorList>
            <person name="Tanaka T."/>
            <person name="Maeda Y."/>
            <person name="Veluchamy A."/>
            <person name="Tanaka M."/>
            <person name="Abida H."/>
            <person name="Marechal E."/>
            <person name="Bowler C."/>
            <person name="Muto M."/>
            <person name="Sunaga Y."/>
            <person name="Tanaka M."/>
            <person name="Yoshino T."/>
            <person name="Taniguchi T."/>
            <person name="Fukuda Y."/>
            <person name="Nemoto M."/>
            <person name="Matsumoto M."/>
            <person name="Wong P.S."/>
            <person name="Aburatani S."/>
            <person name="Fujibuchi W."/>
        </authorList>
    </citation>
    <scope>NUCLEOTIDE SEQUENCE [LARGE SCALE GENOMIC DNA]</scope>
    <source>
        <strain evidence="6 7">JPCC DA0580</strain>
    </source>
</reference>
<dbReference type="AlphaFoldDB" id="A0A1Z5KQA5"/>
<evidence type="ECO:0000313" key="7">
    <source>
        <dbReference type="Proteomes" id="UP000198406"/>
    </source>
</evidence>
<dbReference type="InterPro" id="IPR000504">
    <property type="entry name" value="RRM_dom"/>
</dbReference>
<name>A0A1Z5KQA5_FISSO</name>
<feature type="compositionally biased region" description="Basic and acidic residues" evidence="4">
    <location>
        <begin position="285"/>
        <end position="299"/>
    </location>
</feature>
<dbReference type="GO" id="GO:0003723">
    <property type="term" value="F:RNA binding"/>
    <property type="evidence" value="ECO:0007669"/>
    <property type="project" value="UniProtKB-UniRule"/>
</dbReference>
<evidence type="ECO:0000256" key="4">
    <source>
        <dbReference type="SAM" id="MobiDB-lite"/>
    </source>
</evidence>
<dbReference type="Pfam" id="PF00076">
    <property type="entry name" value="RRM_1"/>
    <property type="match status" value="1"/>
</dbReference>
<comment type="caution">
    <text evidence="6">The sequence shown here is derived from an EMBL/GenBank/DDBJ whole genome shotgun (WGS) entry which is preliminary data.</text>
</comment>
<evidence type="ECO:0000256" key="2">
    <source>
        <dbReference type="ARBA" id="ARBA00022884"/>
    </source>
</evidence>
<dbReference type="SUPFAM" id="SSF54928">
    <property type="entry name" value="RNA-binding domain, RBD"/>
    <property type="match status" value="2"/>
</dbReference>
<accession>A0A1Z5KQA5</accession>
<dbReference type="PANTHER" id="PTHR24012">
    <property type="entry name" value="RNA BINDING PROTEIN"/>
    <property type="match status" value="1"/>
</dbReference>